<evidence type="ECO:0000313" key="2">
    <source>
        <dbReference type="EMBL" id="SMQ53815.1"/>
    </source>
</evidence>
<dbReference type="EMBL" id="LT853700">
    <property type="protein sequence ID" value="SMQ53815.1"/>
    <property type="molecule type" value="Genomic_DNA"/>
</dbReference>
<organism evidence="2 3">
    <name type="scientific">Zymoseptoria tritici (strain ST99CH_3D7)</name>
    <dbReference type="NCBI Taxonomy" id="1276538"/>
    <lineage>
        <taxon>Eukaryota</taxon>
        <taxon>Fungi</taxon>
        <taxon>Dikarya</taxon>
        <taxon>Ascomycota</taxon>
        <taxon>Pezizomycotina</taxon>
        <taxon>Dothideomycetes</taxon>
        <taxon>Dothideomycetidae</taxon>
        <taxon>Mycosphaerellales</taxon>
        <taxon>Mycosphaerellaceae</taxon>
        <taxon>Zymoseptoria</taxon>
    </lineage>
</organism>
<name>A0A1X7S2E0_ZYMT9</name>
<dbReference type="AlphaFoldDB" id="A0A1X7S2E0"/>
<sequence>MQLKSVLLALGMIAIVNACGGRDGARCTQNSNCNSNRCNGGRCVPCRQGIPAGGECPTIDTNDPCCNSQCHMAPNGMGVCNKC</sequence>
<protein>
    <submittedName>
        <fullName evidence="2">Uncharacterized protein</fullName>
    </submittedName>
</protein>
<feature type="signal peptide" evidence="1">
    <location>
        <begin position="1"/>
        <end position="18"/>
    </location>
</feature>
<accession>A0A1X7S2E0</accession>
<keyword evidence="3" id="KW-1185">Reference proteome</keyword>
<evidence type="ECO:0000256" key="1">
    <source>
        <dbReference type="SAM" id="SignalP"/>
    </source>
</evidence>
<reference evidence="2 3" key="1">
    <citation type="submission" date="2016-06" db="EMBL/GenBank/DDBJ databases">
        <authorList>
            <person name="Kjaerup R.B."/>
            <person name="Dalgaard T.S."/>
            <person name="Juul-Madsen H.R."/>
        </authorList>
    </citation>
    <scope>NUCLEOTIDE SEQUENCE [LARGE SCALE GENOMIC DNA]</scope>
</reference>
<evidence type="ECO:0000313" key="3">
    <source>
        <dbReference type="Proteomes" id="UP000215127"/>
    </source>
</evidence>
<gene>
    <name evidence="2" type="ORF">ZT3D7_G8969</name>
</gene>
<keyword evidence="1" id="KW-0732">Signal</keyword>
<feature type="chain" id="PRO_5012123629" evidence="1">
    <location>
        <begin position="19"/>
        <end position="83"/>
    </location>
</feature>
<proteinExistence type="predicted"/>
<dbReference type="Proteomes" id="UP000215127">
    <property type="component" value="Chromosome 9"/>
</dbReference>